<reference evidence="4 5" key="1">
    <citation type="submission" date="2019-08" db="EMBL/GenBank/DDBJ databases">
        <title>Genome sequence of Gillisia hiemivivida IC154 (type strain).</title>
        <authorList>
            <person name="Bowman J.P."/>
        </authorList>
    </citation>
    <scope>NUCLEOTIDE SEQUENCE [LARGE SCALE GENOMIC DNA]</scope>
    <source>
        <strain evidence="4 5">IC154</strain>
    </source>
</reference>
<organism evidence="4 5">
    <name type="scientific">Gillisia hiemivivida</name>
    <dbReference type="NCBI Taxonomy" id="291190"/>
    <lineage>
        <taxon>Bacteria</taxon>
        <taxon>Pseudomonadati</taxon>
        <taxon>Bacteroidota</taxon>
        <taxon>Flavobacteriia</taxon>
        <taxon>Flavobacteriales</taxon>
        <taxon>Flavobacteriaceae</taxon>
        <taxon>Gillisia</taxon>
    </lineage>
</organism>
<keyword evidence="2" id="KW-0472">Membrane</keyword>
<keyword evidence="5" id="KW-1185">Reference proteome</keyword>
<evidence type="ECO:0000313" key="4">
    <source>
        <dbReference type="EMBL" id="TXD94597.1"/>
    </source>
</evidence>
<evidence type="ECO:0000313" key="5">
    <source>
        <dbReference type="Proteomes" id="UP000321367"/>
    </source>
</evidence>
<feature type="signal peptide" evidence="3">
    <location>
        <begin position="1"/>
        <end position="20"/>
    </location>
</feature>
<keyword evidence="1" id="KW-0175">Coiled coil</keyword>
<evidence type="ECO:0000256" key="1">
    <source>
        <dbReference type="SAM" id="Coils"/>
    </source>
</evidence>
<dbReference type="OrthoDB" id="981213at2"/>
<evidence type="ECO:0000256" key="3">
    <source>
        <dbReference type="SAM" id="SignalP"/>
    </source>
</evidence>
<evidence type="ECO:0000256" key="2">
    <source>
        <dbReference type="SAM" id="Phobius"/>
    </source>
</evidence>
<feature type="chain" id="PRO_5023079964" description="tRNA (Guanine-N1)-methyltransferase" evidence="3">
    <location>
        <begin position="21"/>
        <end position="194"/>
    </location>
</feature>
<dbReference type="AlphaFoldDB" id="A0A5C6ZWC5"/>
<comment type="caution">
    <text evidence="4">The sequence shown here is derived from an EMBL/GenBank/DDBJ whole genome shotgun (WGS) entry which is preliminary data.</text>
</comment>
<dbReference type="Proteomes" id="UP000321367">
    <property type="component" value="Unassembled WGS sequence"/>
</dbReference>
<feature type="coiled-coil region" evidence="1">
    <location>
        <begin position="66"/>
        <end position="107"/>
    </location>
</feature>
<protein>
    <recommendedName>
        <fullName evidence="6">tRNA (Guanine-N1)-methyltransferase</fullName>
    </recommendedName>
</protein>
<gene>
    <name evidence="4" type="ORF">ES724_06200</name>
</gene>
<keyword evidence="2" id="KW-0812">Transmembrane</keyword>
<sequence length="194" mass="22302">MNKLLLLGLATLFFTFSATAQEIEESENPVEDEFTRIIEGSNDYQGYKVVDYNDLVKLKQNTANFISNLNNEIVTQNNTIEQQQKEITQLKNNLESTQDNLKEVTAEKDAITFLGMPFSKGTYMALMWGIVAILILFLLFFIFQFKKGHAQTTEARNNLIATDKEFDEYKAKALVKEQRLGRLLQDERNKASDR</sequence>
<feature type="transmembrane region" description="Helical" evidence="2">
    <location>
        <begin position="123"/>
        <end position="143"/>
    </location>
</feature>
<dbReference type="SUPFAM" id="SSF58100">
    <property type="entry name" value="Bacterial hemolysins"/>
    <property type="match status" value="1"/>
</dbReference>
<keyword evidence="3" id="KW-0732">Signal</keyword>
<name>A0A5C6ZWC5_9FLAO</name>
<accession>A0A5C6ZWC5</accession>
<proteinExistence type="predicted"/>
<evidence type="ECO:0008006" key="6">
    <source>
        <dbReference type="Google" id="ProtNLM"/>
    </source>
</evidence>
<dbReference type="RefSeq" id="WP_146931025.1">
    <property type="nucleotide sequence ID" value="NZ_CBCSHZ010000004.1"/>
</dbReference>
<keyword evidence="2" id="KW-1133">Transmembrane helix</keyword>
<dbReference type="EMBL" id="VORY01000004">
    <property type="protein sequence ID" value="TXD94597.1"/>
    <property type="molecule type" value="Genomic_DNA"/>
</dbReference>